<sequence>MLPSPVLNTLCFAWVYLVGVIEARIYGAQFGTKPFPLTVLCPHNGKSCLFYVQTVPIARVPSLIFEDNRKVDFDLSWDVSERLKFVHTLNHMSVFPEGVGVDGLGNINFNDITKVASLELTLSAYQRATVRSLSDREAASLCKKLKCL</sequence>
<keyword evidence="3" id="KW-1185">Reference proteome</keyword>
<feature type="chain" id="PRO_5029799445" evidence="1">
    <location>
        <begin position="24"/>
        <end position="148"/>
    </location>
</feature>
<proteinExistence type="predicted"/>
<evidence type="ECO:0000256" key="1">
    <source>
        <dbReference type="SAM" id="SignalP"/>
    </source>
</evidence>
<evidence type="ECO:0000313" key="3">
    <source>
        <dbReference type="Proteomes" id="UP000591131"/>
    </source>
</evidence>
<accession>A0A7J6LBE9</accession>
<dbReference type="EMBL" id="JAAPAO010000589">
    <property type="protein sequence ID" value="KAF4656575.1"/>
    <property type="molecule type" value="Genomic_DNA"/>
</dbReference>
<keyword evidence="1" id="KW-0732">Signal</keyword>
<name>A0A7J6LBE9_PERCH</name>
<gene>
    <name evidence="2" type="ORF">FOL47_008850</name>
</gene>
<organism evidence="2 3">
    <name type="scientific">Perkinsus chesapeaki</name>
    <name type="common">Clam parasite</name>
    <name type="synonym">Perkinsus andrewsi</name>
    <dbReference type="NCBI Taxonomy" id="330153"/>
    <lineage>
        <taxon>Eukaryota</taxon>
        <taxon>Sar</taxon>
        <taxon>Alveolata</taxon>
        <taxon>Perkinsozoa</taxon>
        <taxon>Perkinsea</taxon>
        <taxon>Perkinsida</taxon>
        <taxon>Perkinsidae</taxon>
        <taxon>Perkinsus</taxon>
    </lineage>
</organism>
<dbReference type="Proteomes" id="UP000591131">
    <property type="component" value="Unassembled WGS sequence"/>
</dbReference>
<dbReference type="AlphaFoldDB" id="A0A7J6LBE9"/>
<evidence type="ECO:0000313" key="2">
    <source>
        <dbReference type="EMBL" id="KAF4656575.1"/>
    </source>
</evidence>
<reference evidence="2 3" key="1">
    <citation type="submission" date="2020-04" db="EMBL/GenBank/DDBJ databases">
        <title>Perkinsus chesapeaki whole genome sequence.</title>
        <authorList>
            <person name="Bogema D.R."/>
        </authorList>
    </citation>
    <scope>NUCLEOTIDE SEQUENCE [LARGE SCALE GENOMIC DNA]</scope>
    <source>
        <strain evidence="2">ATCC PRA-425</strain>
    </source>
</reference>
<feature type="signal peptide" evidence="1">
    <location>
        <begin position="1"/>
        <end position="23"/>
    </location>
</feature>
<protein>
    <submittedName>
        <fullName evidence="2">Uncharacterized protein</fullName>
    </submittedName>
</protein>
<comment type="caution">
    <text evidence="2">The sequence shown here is derived from an EMBL/GenBank/DDBJ whole genome shotgun (WGS) entry which is preliminary data.</text>
</comment>